<reference evidence="3" key="1">
    <citation type="submission" date="2022-06" db="EMBL/GenBank/DDBJ databases">
        <title>Sphingomonas sp. nov. isolated from rhizosphere soil of tomato.</title>
        <authorList>
            <person name="Dong H."/>
            <person name="Gao R."/>
        </authorList>
    </citation>
    <scope>NUCLEOTIDE SEQUENCE</scope>
    <source>
        <strain evidence="3">MMSM24</strain>
    </source>
</reference>
<dbReference type="AlphaFoldDB" id="A0AA41ZDW9"/>
<evidence type="ECO:0000313" key="3">
    <source>
        <dbReference type="EMBL" id="MCW6535119.1"/>
    </source>
</evidence>
<dbReference type="PANTHER" id="PTHR15108">
    <property type="entry name" value="N-ACYLGLUCOSAMINE-2-EPIMERASE"/>
    <property type="match status" value="1"/>
</dbReference>
<keyword evidence="2" id="KW-0413">Isomerase</keyword>
<evidence type="ECO:0000313" key="4">
    <source>
        <dbReference type="Proteomes" id="UP001165565"/>
    </source>
</evidence>
<dbReference type="InterPro" id="IPR008928">
    <property type="entry name" value="6-hairpin_glycosidase_sf"/>
</dbReference>
<dbReference type="InterPro" id="IPR010819">
    <property type="entry name" value="AGE/CE"/>
</dbReference>
<dbReference type="Pfam" id="PF07221">
    <property type="entry name" value="GlcNAc_2-epim"/>
    <property type="match status" value="1"/>
</dbReference>
<dbReference type="Gene3D" id="1.50.10.10">
    <property type="match status" value="1"/>
</dbReference>
<comment type="caution">
    <text evidence="3">The sequence shown here is derived from an EMBL/GenBank/DDBJ whole genome shotgun (WGS) entry which is preliminary data.</text>
</comment>
<evidence type="ECO:0000256" key="1">
    <source>
        <dbReference type="ARBA" id="ARBA00008558"/>
    </source>
</evidence>
<comment type="similarity">
    <text evidence="1">Belongs to the N-acylglucosamine 2-epimerase family.</text>
</comment>
<name>A0AA41ZDW9_9SPHN</name>
<accession>A0AA41ZDW9</accession>
<dbReference type="InterPro" id="IPR012341">
    <property type="entry name" value="6hp_glycosidase-like_sf"/>
</dbReference>
<dbReference type="EMBL" id="JANFAV010000005">
    <property type="protein sequence ID" value="MCW6535119.1"/>
    <property type="molecule type" value="Genomic_DNA"/>
</dbReference>
<sequence>MHATNLRRTDTDTRFEPWSWLRAFDYDRLLHPDPAQLAGPPVFERFDWSGRPVEPGFRRVRVMARQTYVLSHAAIGGMQAAASAAPRAARALMEHGVEDGQFLCLLAPDGSVLDPAADLYDIAFGLFAMAWWYRFSGDRRALFVAEESVANLRLLLASPSGRGFVARADKAGPHQQNPHMHLFEAAIFLAAFSGRPAFRALADDLFALAEDVLIDRATSTLAEFFDDAWRPLGIDGPIRIEPGHHYEWVWLLHRYGALANQPRAYAIADKLFDFALRHGHDPQTGLVLSAVSPAGKSIATDLRVWPNTEFLKAQIAMRERHNSGPGFDAAAIDANLDRISAYFLTSQPSGPAARLANGFWIDCLEGDSYRAKSDHVPASTLYHLFFAFAELLRHRSGHGHFSGLPW</sequence>
<dbReference type="Proteomes" id="UP001165565">
    <property type="component" value="Unassembled WGS sequence"/>
</dbReference>
<dbReference type="RefSeq" id="WP_265268805.1">
    <property type="nucleotide sequence ID" value="NZ_JANFAV010000005.1"/>
</dbReference>
<protein>
    <submittedName>
        <fullName evidence="3">AGE family epimerase/isomerase</fullName>
    </submittedName>
</protein>
<dbReference type="SUPFAM" id="SSF48208">
    <property type="entry name" value="Six-hairpin glycosidases"/>
    <property type="match status" value="1"/>
</dbReference>
<dbReference type="GO" id="GO:0005975">
    <property type="term" value="P:carbohydrate metabolic process"/>
    <property type="evidence" value="ECO:0007669"/>
    <property type="project" value="InterPro"/>
</dbReference>
<organism evidence="3 4">
    <name type="scientific">Sphingomonas lycopersici</name>
    <dbReference type="NCBI Taxonomy" id="2951807"/>
    <lineage>
        <taxon>Bacteria</taxon>
        <taxon>Pseudomonadati</taxon>
        <taxon>Pseudomonadota</taxon>
        <taxon>Alphaproteobacteria</taxon>
        <taxon>Sphingomonadales</taxon>
        <taxon>Sphingomonadaceae</taxon>
        <taxon>Sphingomonas</taxon>
    </lineage>
</organism>
<gene>
    <name evidence="3" type="ORF">NEE01_10010</name>
</gene>
<evidence type="ECO:0000256" key="2">
    <source>
        <dbReference type="ARBA" id="ARBA00023235"/>
    </source>
</evidence>
<keyword evidence="4" id="KW-1185">Reference proteome</keyword>
<proteinExistence type="inferred from homology"/>
<dbReference type="GO" id="GO:0016853">
    <property type="term" value="F:isomerase activity"/>
    <property type="evidence" value="ECO:0007669"/>
    <property type="project" value="UniProtKB-KW"/>
</dbReference>